<reference evidence="5" key="1">
    <citation type="journal article" date="2012" name="PLoS Negl. Trop. Dis.">
        <title>A systematically improved high quality genome and transcriptome of the human blood fluke Schistosoma mansoni.</title>
        <authorList>
            <person name="Protasio A.V."/>
            <person name="Tsai I.J."/>
            <person name="Babbage A."/>
            <person name="Nichol S."/>
            <person name="Hunt M."/>
            <person name="Aslett M.A."/>
            <person name="De Silva N."/>
            <person name="Velarde G.S."/>
            <person name="Anderson T.J."/>
            <person name="Clark R.C."/>
            <person name="Davidson C."/>
            <person name="Dillon G.P."/>
            <person name="Holroyd N.E."/>
            <person name="LoVerde P.T."/>
            <person name="Lloyd C."/>
            <person name="McQuillan J."/>
            <person name="Oliveira G."/>
            <person name="Otto T.D."/>
            <person name="Parker-Manuel S.J."/>
            <person name="Quail M.A."/>
            <person name="Wilson R.A."/>
            <person name="Zerlotini A."/>
            <person name="Dunne D.W."/>
            <person name="Berriman M."/>
        </authorList>
    </citation>
    <scope>NUCLEOTIDE SEQUENCE [LARGE SCALE GENOMIC DNA]</scope>
    <source>
        <strain evidence="5">Puerto Rican</strain>
    </source>
</reference>
<dbReference type="ExpressionAtlas" id="A0A3Q0KTV8">
    <property type="expression patterns" value="baseline"/>
</dbReference>
<evidence type="ECO:0000256" key="4">
    <source>
        <dbReference type="SAM" id="MobiDB-lite"/>
    </source>
</evidence>
<comment type="subcellular location">
    <subcellularLocation>
        <location evidence="1">Nucleus</location>
    </subcellularLocation>
</comment>
<dbReference type="InterPro" id="IPR024661">
    <property type="entry name" value="RNA_pol_III_Rpc31"/>
</dbReference>
<name>A0A3Q0KTV8_SCHMA</name>
<feature type="region of interest" description="Disordered" evidence="4">
    <location>
        <begin position="222"/>
        <end position="288"/>
    </location>
</feature>
<dbReference type="Proteomes" id="UP000008854">
    <property type="component" value="Unassembled WGS sequence"/>
</dbReference>
<dbReference type="GO" id="GO:0005634">
    <property type="term" value="C:nucleus"/>
    <property type="evidence" value="ECO:0007669"/>
    <property type="project" value="UniProtKB-SubCell"/>
</dbReference>
<protein>
    <submittedName>
        <fullName evidence="6">DNA-directed RNA polymerase III subunit</fullName>
    </submittedName>
</protein>
<organism evidence="5 6">
    <name type="scientific">Schistosoma mansoni</name>
    <name type="common">Blood fluke</name>
    <dbReference type="NCBI Taxonomy" id="6183"/>
    <lineage>
        <taxon>Eukaryota</taxon>
        <taxon>Metazoa</taxon>
        <taxon>Spiralia</taxon>
        <taxon>Lophotrochozoa</taxon>
        <taxon>Platyhelminthes</taxon>
        <taxon>Trematoda</taxon>
        <taxon>Digenea</taxon>
        <taxon>Strigeidida</taxon>
        <taxon>Schistosomatoidea</taxon>
        <taxon>Schistosomatidae</taxon>
        <taxon>Schistosoma</taxon>
    </lineage>
</organism>
<evidence type="ECO:0000313" key="6">
    <source>
        <dbReference type="WBParaSite" id="Smp_180360.1"/>
    </source>
</evidence>
<keyword evidence="3" id="KW-0539">Nucleus</keyword>
<dbReference type="Pfam" id="PF11705">
    <property type="entry name" value="RNA_pol_3_Rpc31"/>
    <property type="match status" value="1"/>
</dbReference>
<feature type="compositionally biased region" description="Acidic residues" evidence="4">
    <location>
        <begin position="241"/>
        <end position="257"/>
    </location>
</feature>
<accession>A0A3Q0KTV8</accession>
<evidence type="ECO:0000256" key="3">
    <source>
        <dbReference type="ARBA" id="ARBA00023242"/>
    </source>
</evidence>
<feature type="region of interest" description="Disordered" evidence="4">
    <location>
        <begin position="1"/>
        <end position="36"/>
    </location>
</feature>
<dbReference type="InParanoid" id="A0A3Q0KTV8"/>
<reference evidence="6" key="2">
    <citation type="submission" date="2018-12" db="UniProtKB">
        <authorList>
            <consortium name="WormBaseParasite"/>
        </authorList>
    </citation>
    <scope>IDENTIFICATION</scope>
    <source>
        <strain evidence="6">Puerto Rican</strain>
    </source>
</reference>
<keyword evidence="5" id="KW-1185">Reference proteome</keyword>
<evidence type="ECO:0000256" key="1">
    <source>
        <dbReference type="ARBA" id="ARBA00004123"/>
    </source>
</evidence>
<evidence type="ECO:0000256" key="2">
    <source>
        <dbReference type="ARBA" id="ARBA00008352"/>
    </source>
</evidence>
<dbReference type="AlphaFoldDB" id="A0A3Q0KTV8"/>
<dbReference type="GO" id="GO:0006383">
    <property type="term" value="P:transcription by RNA polymerase III"/>
    <property type="evidence" value="ECO:0007669"/>
    <property type="project" value="InterPro"/>
</dbReference>
<sequence length="288" mass="32553">MNRGRRRGGGPSLSGLRDGVKRRLFDPHSVPTKPDPKFEVSRLIPFSVPKVTINSSLSDSSANNNPDVVKDDIDSLQINLFELTAKMEAAFRSGPFYHSVPELSEGVDVSSLLSSNSLNLRKKSQNMVSLLHLLVSHEINQWSDEDRNIKEPDDFYPKELISRTRINLKSNRRATRKSKLASQRSRQYYSDIDQVITDSFIQQVTETLPENDEDVEKIDVNNSENEDADSEDARWNGDANQVDEIDELDDDEFDNDYCQEYFDNGEKDFSDDGLGGGDEDGGGAKYYE</sequence>
<proteinExistence type="inferred from homology"/>
<evidence type="ECO:0000313" key="5">
    <source>
        <dbReference type="Proteomes" id="UP000008854"/>
    </source>
</evidence>
<dbReference type="WBParaSite" id="Smp_180360.1">
    <property type="protein sequence ID" value="Smp_180360.1"/>
    <property type="gene ID" value="Smp_180360"/>
</dbReference>
<comment type="similarity">
    <text evidence="2">Belongs to the eukaryotic RPC7 RNA polymerase subunit family.</text>
</comment>